<dbReference type="Gene3D" id="3.80.10.10">
    <property type="entry name" value="Ribonuclease Inhibitor"/>
    <property type="match status" value="3"/>
</dbReference>
<dbReference type="Proteomes" id="UP000014680">
    <property type="component" value="Unassembled WGS sequence"/>
</dbReference>
<reference evidence="1 2" key="1">
    <citation type="submission" date="2012-10" db="EMBL/GenBank/DDBJ databases">
        <authorList>
            <person name="Zafar N."/>
            <person name="Inman J."/>
            <person name="Hall N."/>
            <person name="Lorenzi H."/>
            <person name="Caler E."/>
        </authorList>
    </citation>
    <scope>NUCLEOTIDE SEQUENCE [LARGE SCALE GENOMIC DNA]</scope>
    <source>
        <strain evidence="1 2">IP1</strain>
    </source>
</reference>
<name>L7FNP9_ENTIV</name>
<dbReference type="VEuPathDB" id="AmoebaDB:EIN_298910"/>
<evidence type="ECO:0008006" key="3">
    <source>
        <dbReference type="Google" id="ProtNLM"/>
    </source>
</evidence>
<dbReference type="KEGG" id="eiv:EIN_298910"/>
<evidence type="ECO:0000313" key="1">
    <source>
        <dbReference type="EMBL" id="ELP92360.1"/>
    </source>
</evidence>
<accession>L7FNP9</accession>
<gene>
    <name evidence="1" type="ORF">EIN_298910</name>
</gene>
<dbReference type="Pfam" id="PF13306">
    <property type="entry name" value="LRR_5"/>
    <property type="match status" value="3"/>
</dbReference>
<dbReference type="InterPro" id="IPR053139">
    <property type="entry name" value="Surface_bspA-like"/>
</dbReference>
<organism evidence="1 2">
    <name type="scientific">Entamoeba invadens IP1</name>
    <dbReference type="NCBI Taxonomy" id="370355"/>
    <lineage>
        <taxon>Eukaryota</taxon>
        <taxon>Amoebozoa</taxon>
        <taxon>Evosea</taxon>
        <taxon>Archamoebae</taxon>
        <taxon>Mastigamoebida</taxon>
        <taxon>Entamoebidae</taxon>
        <taxon>Entamoeba</taxon>
    </lineage>
</organism>
<dbReference type="PANTHER" id="PTHR45661:SF3">
    <property type="entry name" value="IG-LIKE DOMAIN-CONTAINING PROTEIN"/>
    <property type="match status" value="1"/>
</dbReference>
<dbReference type="SUPFAM" id="SSF52058">
    <property type="entry name" value="L domain-like"/>
    <property type="match status" value="1"/>
</dbReference>
<dbReference type="PANTHER" id="PTHR45661">
    <property type="entry name" value="SURFACE ANTIGEN"/>
    <property type="match status" value="1"/>
</dbReference>
<protein>
    <recommendedName>
        <fullName evidence="3">Leucine rich repeat containing protein BspA family protein</fullName>
    </recommendedName>
</protein>
<sequence length="377" mass="43243">MPQIQLDPFHVMIVSKYFVSIFDYFSLQQVCKKYSTLLFKFHYNPIPLTSTTRKFFPNLETFHVYSPKDFTFPDETFYRRIIWYPTAYLNISNLTTFEYKNITISYKDLFNQPFSLYKIDSIGIGDKSANPTKFCFHSNLVTIHSSVFSNCIALTSVSFPQTLKFIDSNAFENCKLKEIVFPKSLSFLGANAFKNSKELTRVVFETYNITISNYCFFGCQNLKVVTYEGGTITPQMFGLPFSEIPKGFVGYRIFSQCNNLSEVTLPDFITSINDCAFDNCSNLKSICLPECLKVISNNAFSNCKNLQIIKTTKNSSIDDVVLFPSHLNVINTSAFYNCNFRKMEFGNKIKVIGEDAFSLNTNLEELVFNIKREGANK</sequence>
<keyword evidence="2" id="KW-1185">Reference proteome</keyword>
<evidence type="ECO:0000313" key="2">
    <source>
        <dbReference type="Proteomes" id="UP000014680"/>
    </source>
</evidence>
<dbReference type="EMBL" id="KB206378">
    <property type="protein sequence ID" value="ELP92360.1"/>
    <property type="molecule type" value="Genomic_DNA"/>
</dbReference>
<dbReference type="AlphaFoldDB" id="L7FNP9"/>
<dbReference type="RefSeq" id="XP_004259131.1">
    <property type="nucleotide sequence ID" value="XM_004259083.1"/>
</dbReference>
<proteinExistence type="predicted"/>
<dbReference type="GeneID" id="14891345"/>
<dbReference type="InterPro" id="IPR032675">
    <property type="entry name" value="LRR_dom_sf"/>
</dbReference>
<dbReference type="InterPro" id="IPR026906">
    <property type="entry name" value="LRR_5"/>
</dbReference>
<dbReference type="OrthoDB" id="34643at2759"/>